<dbReference type="FunFam" id="3.30.930.10:FF:000089">
    <property type="entry name" value="Phenylalanine--tRNA ligase alpha subunit"/>
    <property type="match status" value="1"/>
</dbReference>
<gene>
    <name evidence="13" type="primary">pheS</name>
    <name evidence="15" type="ORF">A3J68_00270</name>
</gene>
<sequence length="349" mass="39036">MALSVKMLENKAKKALLTASNSQELEAVFKQYLGSKGELTLVLRSLAKLPKTKRASAGKAANNAKGILLATFAAQKKKLQKAVSTQSKDWLDISVPGTKLEKGHLHPVTLARRRAEDIFRSMGFAVAEGPEVETEWYNFDALNIAKDHPARDMWDTFWLKQPEGVQKSKVKSQKLLLRTHTSPVQVRYMETHQPPLRIIASGRCFRYEATDASHETNFHQLEGLMVGKDITASNFKAVIQEFLSRFFAKPVSIRLRPTYFPFTEPSFEVDASCVICGAKGCSVCGGDGWLELMGAGMVHPNVFKAVGYNPKEWQGFAFGVGIDRLAMLKYKINDVRLFMAGDLRFLQQF</sequence>
<evidence type="ECO:0000256" key="5">
    <source>
        <dbReference type="ARBA" id="ARBA00022598"/>
    </source>
</evidence>
<keyword evidence="8 13" id="KW-0067">ATP-binding</keyword>
<evidence type="ECO:0000259" key="14">
    <source>
        <dbReference type="PROSITE" id="PS50862"/>
    </source>
</evidence>
<name>A0A1G2R6B1_9BACT</name>
<dbReference type="GO" id="GO:0005737">
    <property type="term" value="C:cytoplasm"/>
    <property type="evidence" value="ECO:0007669"/>
    <property type="project" value="UniProtKB-SubCell"/>
</dbReference>
<evidence type="ECO:0000256" key="2">
    <source>
        <dbReference type="ARBA" id="ARBA00010207"/>
    </source>
</evidence>
<comment type="catalytic activity">
    <reaction evidence="12 13">
        <text>tRNA(Phe) + L-phenylalanine + ATP = L-phenylalanyl-tRNA(Phe) + AMP + diphosphate + H(+)</text>
        <dbReference type="Rhea" id="RHEA:19413"/>
        <dbReference type="Rhea" id="RHEA-COMP:9668"/>
        <dbReference type="Rhea" id="RHEA-COMP:9699"/>
        <dbReference type="ChEBI" id="CHEBI:15378"/>
        <dbReference type="ChEBI" id="CHEBI:30616"/>
        <dbReference type="ChEBI" id="CHEBI:33019"/>
        <dbReference type="ChEBI" id="CHEBI:58095"/>
        <dbReference type="ChEBI" id="CHEBI:78442"/>
        <dbReference type="ChEBI" id="CHEBI:78531"/>
        <dbReference type="ChEBI" id="CHEBI:456215"/>
        <dbReference type="EC" id="6.1.1.20"/>
    </reaction>
</comment>
<dbReference type="SUPFAM" id="SSF46589">
    <property type="entry name" value="tRNA-binding arm"/>
    <property type="match status" value="1"/>
</dbReference>
<evidence type="ECO:0000256" key="3">
    <source>
        <dbReference type="ARBA" id="ARBA00011209"/>
    </source>
</evidence>
<evidence type="ECO:0000256" key="8">
    <source>
        <dbReference type="ARBA" id="ARBA00022840"/>
    </source>
</evidence>
<evidence type="ECO:0000256" key="7">
    <source>
        <dbReference type="ARBA" id="ARBA00022741"/>
    </source>
</evidence>
<protein>
    <recommendedName>
        <fullName evidence="13">Phenylalanine--tRNA ligase alpha subunit</fullName>
        <ecNumber evidence="13">6.1.1.20</ecNumber>
    </recommendedName>
    <alternativeName>
        <fullName evidence="13">Phenylalanyl-tRNA synthetase alpha subunit</fullName>
        <shortName evidence="13">PheRS</shortName>
    </alternativeName>
</protein>
<keyword evidence="11 13" id="KW-0030">Aminoacyl-tRNA synthetase</keyword>
<evidence type="ECO:0000256" key="12">
    <source>
        <dbReference type="ARBA" id="ARBA00049255"/>
    </source>
</evidence>
<dbReference type="EC" id="6.1.1.20" evidence="13"/>
<dbReference type="InterPro" id="IPR010978">
    <property type="entry name" value="tRNA-bd_arm"/>
</dbReference>
<keyword evidence="6 13" id="KW-0479">Metal-binding</keyword>
<keyword evidence="4 13" id="KW-0963">Cytoplasm</keyword>
<dbReference type="InterPro" id="IPR004529">
    <property type="entry name" value="Phe-tRNA-synth_IIc_asu"/>
</dbReference>
<dbReference type="NCBIfam" id="TIGR00468">
    <property type="entry name" value="pheS"/>
    <property type="match status" value="1"/>
</dbReference>
<comment type="subcellular location">
    <subcellularLocation>
        <location evidence="1 13">Cytoplasm</location>
    </subcellularLocation>
</comment>
<evidence type="ECO:0000256" key="6">
    <source>
        <dbReference type="ARBA" id="ARBA00022723"/>
    </source>
</evidence>
<proteinExistence type="inferred from homology"/>
<dbReference type="CDD" id="cd00496">
    <property type="entry name" value="PheRS_alpha_core"/>
    <property type="match status" value="1"/>
</dbReference>
<dbReference type="GO" id="GO:0000287">
    <property type="term" value="F:magnesium ion binding"/>
    <property type="evidence" value="ECO:0007669"/>
    <property type="project" value="UniProtKB-UniRule"/>
</dbReference>
<feature type="domain" description="Aminoacyl-transfer RNA synthetases class-II family profile" evidence="14">
    <location>
        <begin position="117"/>
        <end position="328"/>
    </location>
</feature>
<dbReference type="InterPro" id="IPR004188">
    <property type="entry name" value="Phe-tRNA_ligase_II_N"/>
</dbReference>
<dbReference type="InterPro" id="IPR045864">
    <property type="entry name" value="aa-tRNA-synth_II/BPL/LPL"/>
</dbReference>
<dbReference type="GO" id="GO:0000049">
    <property type="term" value="F:tRNA binding"/>
    <property type="evidence" value="ECO:0007669"/>
    <property type="project" value="InterPro"/>
</dbReference>
<dbReference type="InterPro" id="IPR002319">
    <property type="entry name" value="Phenylalanyl-tRNA_Synthase"/>
</dbReference>
<keyword evidence="10 13" id="KW-0648">Protein biosynthesis</keyword>
<dbReference type="EMBL" id="MHTY01000026">
    <property type="protein sequence ID" value="OHA68363.1"/>
    <property type="molecule type" value="Genomic_DNA"/>
</dbReference>
<dbReference type="HAMAP" id="MF_00281">
    <property type="entry name" value="Phe_tRNA_synth_alpha1"/>
    <property type="match status" value="1"/>
</dbReference>
<keyword evidence="5 13" id="KW-0436">Ligase</keyword>
<organism evidence="15 16">
    <name type="scientific">Candidatus Wildermuthbacteria bacterium RIFCSPHIGHO2_02_FULL_48_16</name>
    <dbReference type="NCBI Taxonomy" id="1802453"/>
    <lineage>
        <taxon>Bacteria</taxon>
        <taxon>Candidatus Wildermuthiibacteriota</taxon>
    </lineage>
</organism>
<dbReference type="PANTHER" id="PTHR11538">
    <property type="entry name" value="PHENYLALANYL-TRNA SYNTHETASE"/>
    <property type="match status" value="1"/>
</dbReference>
<dbReference type="GO" id="GO:0006432">
    <property type="term" value="P:phenylalanyl-tRNA aminoacylation"/>
    <property type="evidence" value="ECO:0007669"/>
    <property type="project" value="UniProtKB-UniRule"/>
</dbReference>
<dbReference type="Proteomes" id="UP000178529">
    <property type="component" value="Unassembled WGS sequence"/>
</dbReference>
<feature type="binding site" evidence="13">
    <location>
        <position position="264"/>
    </location>
    <ligand>
        <name>Mg(2+)</name>
        <dbReference type="ChEBI" id="CHEBI:18420"/>
        <note>shared with beta subunit</note>
    </ligand>
</feature>
<evidence type="ECO:0000256" key="13">
    <source>
        <dbReference type="HAMAP-Rule" id="MF_00281"/>
    </source>
</evidence>
<dbReference type="PANTHER" id="PTHR11538:SF41">
    <property type="entry name" value="PHENYLALANINE--TRNA LIGASE, MITOCHONDRIAL"/>
    <property type="match status" value="1"/>
</dbReference>
<dbReference type="InterPro" id="IPR006195">
    <property type="entry name" value="aa-tRNA-synth_II"/>
</dbReference>
<dbReference type="GO" id="GO:0005524">
    <property type="term" value="F:ATP binding"/>
    <property type="evidence" value="ECO:0007669"/>
    <property type="project" value="UniProtKB-UniRule"/>
</dbReference>
<dbReference type="Pfam" id="PF01409">
    <property type="entry name" value="tRNA-synt_2d"/>
    <property type="match status" value="1"/>
</dbReference>
<keyword evidence="9 13" id="KW-0460">Magnesium</keyword>
<evidence type="ECO:0000313" key="15">
    <source>
        <dbReference type="EMBL" id="OHA68363.1"/>
    </source>
</evidence>
<keyword evidence="7 13" id="KW-0547">Nucleotide-binding</keyword>
<evidence type="ECO:0000313" key="16">
    <source>
        <dbReference type="Proteomes" id="UP000178529"/>
    </source>
</evidence>
<evidence type="ECO:0000256" key="11">
    <source>
        <dbReference type="ARBA" id="ARBA00023146"/>
    </source>
</evidence>
<comment type="caution">
    <text evidence="15">The sequence shown here is derived from an EMBL/GenBank/DDBJ whole genome shotgun (WGS) entry which is preliminary data.</text>
</comment>
<evidence type="ECO:0000256" key="10">
    <source>
        <dbReference type="ARBA" id="ARBA00022917"/>
    </source>
</evidence>
<dbReference type="AlphaFoldDB" id="A0A1G2R6B1"/>
<evidence type="ECO:0000256" key="9">
    <source>
        <dbReference type="ARBA" id="ARBA00022842"/>
    </source>
</evidence>
<comment type="subunit">
    <text evidence="3 13">Tetramer of two alpha and two beta subunits.</text>
</comment>
<evidence type="ECO:0000256" key="1">
    <source>
        <dbReference type="ARBA" id="ARBA00004496"/>
    </source>
</evidence>
<dbReference type="Pfam" id="PF02912">
    <property type="entry name" value="Phe_tRNA-synt_N"/>
    <property type="match status" value="1"/>
</dbReference>
<accession>A0A1G2R6B1</accession>
<comment type="similarity">
    <text evidence="2 13">Belongs to the class-II aminoacyl-tRNA synthetase family. Phe-tRNA synthetase alpha subunit type 1 subfamily.</text>
</comment>
<dbReference type="Gene3D" id="3.30.930.10">
    <property type="entry name" value="Bira Bifunctional Protein, Domain 2"/>
    <property type="match status" value="1"/>
</dbReference>
<dbReference type="InterPro" id="IPR022911">
    <property type="entry name" value="Phe_tRNA_ligase_alpha1_bac"/>
</dbReference>
<dbReference type="SUPFAM" id="SSF55681">
    <property type="entry name" value="Class II aaRS and biotin synthetases"/>
    <property type="match status" value="1"/>
</dbReference>
<dbReference type="GO" id="GO:0004826">
    <property type="term" value="F:phenylalanine-tRNA ligase activity"/>
    <property type="evidence" value="ECO:0007669"/>
    <property type="project" value="UniProtKB-UniRule"/>
</dbReference>
<comment type="cofactor">
    <cofactor evidence="13">
        <name>Mg(2+)</name>
        <dbReference type="ChEBI" id="CHEBI:18420"/>
    </cofactor>
    <text evidence="13">Binds 2 magnesium ions per tetramer.</text>
</comment>
<reference evidence="15 16" key="1">
    <citation type="journal article" date="2016" name="Nat. Commun.">
        <title>Thousands of microbial genomes shed light on interconnected biogeochemical processes in an aquifer system.</title>
        <authorList>
            <person name="Anantharaman K."/>
            <person name="Brown C.T."/>
            <person name="Hug L.A."/>
            <person name="Sharon I."/>
            <person name="Castelle C.J."/>
            <person name="Probst A.J."/>
            <person name="Thomas B.C."/>
            <person name="Singh A."/>
            <person name="Wilkins M.J."/>
            <person name="Karaoz U."/>
            <person name="Brodie E.L."/>
            <person name="Williams K.H."/>
            <person name="Hubbard S.S."/>
            <person name="Banfield J.F."/>
        </authorList>
    </citation>
    <scope>NUCLEOTIDE SEQUENCE [LARGE SCALE GENOMIC DNA]</scope>
</reference>
<dbReference type="PROSITE" id="PS50862">
    <property type="entry name" value="AA_TRNA_LIGASE_II"/>
    <property type="match status" value="1"/>
</dbReference>
<evidence type="ECO:0000256" key="4">
    <source>
        <dbReference type="ARBA" id="ARBA00022490"/>
    </source>
</evidence>